<keyword evidence="3" id="KW-0687">Ribonucleoprotein</keyword>
<dbReference type="GO" id="GO:0006412">
    <property type="term" value="P:translation"/>
    <property type="evidence" value="ECO:0007669"/>
    <property type="project" value="InterPro"/>
</dbReference>
<dbReference type="SUPFAM" id="SSF57829">
    <property type="entry name" value="Zn-binding ribosomal proteins"/>
    <property type="match status" value="1"/>
</dbReference>
<evidence type="ECO:0000256" key="3">
    <source>
        <dbReference type="ARBA" id="ARBA00023274"/>
    </source>
</evidence>
<gene>
    <name evidence="5" type="ORF">ACD_78C00207G0002</name>
</gene>
<reference evidence="5" key="1">
    <citation type="journal article" date="2012" name="Science">
        <title>Fermentation, hydrogen, and sulfur metabolism in multiple uncultivated bacterial phyla.</title>
        <authorList>
            <person name="Wrighton K.C."/>
            <person name="Thomas B.C."/>
            <person name="Sharon I."/>
            <person name="Miller C.S."/>
            <person name="Castelle C.J."/>
            <person name="VerBerkmoes N.C."/>
            <person name="Wilkins M.J."/>
            <person name="Hettich R.L."/>
            <person name="Lipton M.S."/>
            <person name="Williams K.H."/>
            <person name="Long P.E."/>
            <person name="Banfield J.F."/>
        </authorList>
    </citation>
    <scope>NUCLEOTIDE SEQUENCE [LARGE SCALE GENOMIC DNA]</scope>
</reference>
<accession>K1YC89</accession>
<comment type="similarity">
    <text evidence="1">Belongs to the bacterial ribosomal protein bL33 family.</text>
</comment>
<keyword evidence="2" id="KW-0689">Ribosomal protein</keyword>
<sequence>MAKGKRTYMSCISTESGIMGYITNVQKKNFAPGVKLELRKYDKKLRKHVIFKLKETKH</sequence>
<comment type="caution">
    <text evidence="5">The sequence shown here is derived from an EMBL/GenBank/DDBJ whole genome shotgun (WGS) entry which is preliminary data.</text>
</comment>
<organism evidence="5">
    <name type="scientific">uncultured bacterium</name>
    <name type="common">gcode 4</name>
    <dbReference type="NCBI Taxonomy" id="1234023"/>
    <lineage>
        <taxon>Bacteria</taxon>
        <taxon>environmental samples</taxon>
    </lineage>
</organism>
<dbReference type="Pfam" id="PF00471">
    <property type="entry name" value="Ribosomal_L33"/>
    <property type="match status" value="1"/>
</dbReference>
<dbReference type="GO" id="GO:0005840">
    <property type="term" value="C:ribosome"/>
    <property type="evidence" value="ECO:0007669"/>
    <property type="project" value="UniProtKB-KW"/>
</dbReference>
<evidence type="ECO:0000256" key="2">
    <source>
        <dbReference type="ARBA" id="ARBA00022980"/>
    </source>
</evidence>
<dbReference type="GO" id="GO:0003735">
    <property type="term" value="F:structural constituent of ribosome"/>
    <property type="evidence" value="ECO:0007669"/>
    <property type="project" value="InterPro"/>
</dbReference>
<name>K1YC89_9BACT</name>
<dbReference type="NCBIfam" id="TIGR01023">
    <property type="entry name" value="rpmG_bact"/>
    <property type="match status" value="1"/>
</dbReference>
<evidence type="ECO:0000256" key="1">
    <source>
        <dbReference type="ARBA" id="ARBA00007596"/>
    </source>
</evidence>
<dbReference type="InterPro" id="IPR038584">
    <property type="entry name" value="Ribosomal_bL33_sf"/>
</dbReference>
<dbReference type="EMBL" id="AMFJ01034207">
    <property type="protein sequence ID" value="EKD29933.1"/>
    <property type="molecule type" value="Genomic_DNA"/>
</dbReference>
<dbReference type="GO" id="GO:0005737">
    <property type="term" value="C:cytoplasm"/>
    <property type="evidence" value="ECO:0007669"/>
    <property type="project" value="UniProtKB-ARBA"/>
</dbReference>
<evidence type="ECO:0000313" key="5">
    <source>
        <dbReference type="EMBL" id="EKD29933.1"/>
    </source>
</evidence>
<proteinExistence type="inferred from homology"/>
<evidence type="ECO:0000256" key="4">
    <source>
        <dbReference type="ARBA" id="ARBA00035176"/>
    </source>
</evidence>
<dbReference type="Gene3D" id="2.20.28.120">
    <property type="entry name" value="Ribosomal protein L33"/>
    <property type="match status" value="1"/>
</dbReference>
<dbReference type="GO" id="GO:1990904">
    <property type="term" value="C:ribonucleoprotein complex"/>
    <property type="evidence" value="ECO:0007669"/>
    <property type="project" value="UniProtKB-KW"/>
</dbReference>
<dbReference type="InterPro" id="IPR011332">
    <property type="entry name" value="Ribosomal_zn-bd"/>
</dbReference>
<dbReference type="InterPro" id="IPR001705">
    <property type="entry name" value="Ribosomal_bL33"/>
</dbReference>
<protein>
    <recommendedName>
        <fullName evidence="4">Large ribosomal subunit protein bL33</fullName>
    </recommendedName>
</protein>
<dbReference type="AlphaFoldDB" id="K1YC89"/>